<dbReference type="InterPro" id="IPR014044">
    <property type="entry name" value="CAP_dom"/>
</dbReference>
<reference evidence="3" key="3">
    <citation type="submission" date="2025-08" db="UniProtKB">
        <authorList>
            <consortium name="Ensembl"/>
        </authorList>
    </citation>
    <scope>IDENTIFICATION</scope>
    <source>
        <strain evidence="3">HNI</strain>
    </source>
</reference>
<dbReference type="PANTHER" id="PTHR10334">
    <property type="entry name" value="CYSTEINE-RICH SECRETORY PROTEIN-RELATED"/>
    <property type="match status" value="1"/>
</dbReference>
<proteinExistence type="predicted"/>
<dbReference type="SMART" id="SM00034">
    <property type="entry name" value="CLECT"/>
    <property type="match status" value="1"/>
</dbReference>
<dbReference type="PROSITE" id="PS00022">
    <property type="entry name" value="EGF_1"/>
    <property type="match status" value="1"/>
</dbReference>
<dbReference type="InterPro" id="IPR001304">
    <property type="entry name" value="C-type_lectin-like"/>
</dbReference>
<reference evidence="3 4" key="2">
    <citation type="submission" date="2017-04" db="EMBL/GenBank/DDBJ databases">
        <title>CpG methylation of centromeres and impact of large insertions on vertebrate speciation.</title>
        <authorList>
            <person name="Ichikawa K."/>
            <person name="Yoshimura J."/>
            <person name="Morishita S."/>
        </authorList>
    </citation>
    <scope>NUCLEOTIDE SEQUENCE</scope>
    <source>
        <strain evidence="3 4">HNI</strain>
    </source>
</reference>
<dbReference type="SMART" id="SM00198">
    <property type="entry name" value="SCP"/>
    <property type="match status" value="1"/>
</dbReference>
<evidence type="ECO:0000256" key="1">
    <source>
        <dbReference type="ARBA" id="ARBA00023157"/>
    </source>
</evidence>
<feature type="domain" description="C-type lectin" evidence="2">
    <location>
        <begin position="274"/>
        <end position="380"/>
    </location>
</feature>
<accession>A0A3P9LW06</accession>
<dbReference type="FunFam" id="3.40.33.10:FF:000014">
    <property type="entry name" value="C-type lectin domain family 18 member A"/>
    <property type="match status" value="1"/>
</dbReference>
<evidence type="ECO:0000313" key="3">
    <source>
        <dbReference type="Ensembl" id="ENSORLP00020024961.1"/>
    </source>
</evidence>
<reference key="1">
    <citation type="journal article" date="2007" name="Nature">
        <title>The medaka draft genome and insights into vertebrate genome evolution.</title>
        <authorList>
            <person name="Kasahara M."/>
            <person name="Naruse K."/>
            <person name="Sasaki S."/>
            <person name="Nakatani Y."/>
            <person name="Qu W."/>
            <person name="Ahsan B."/>
            <person name="Yamada T."/>
            <person name="Nagayasu Y."/>
            <person name="Doi K."/>
            <person name="Kasai Y."/>
            <person name="Jindo T."/>
            <person name="Kobayashi D."/>
            <person name="Shimada A."/>
            <person name="Toyoda A."/>
            <person name="Kuroki Y."/>
            <person name="Fujiyama A."/>
            <person name="Sasaki T."/>
            <person name="Shimizu A."/>
            <person name="Asakawa S."/>
            <person name="Shimizu N."/>
            <person name="Hashimoto S."/>
            <person name="Yang J."/>
            <person name="Lee Y."/>
            <person name="Matsushima K."/>
            <person name="Sugano S."/>
            <person name="Sakaizumi M."/>
            <person name="Narita T."/>
            <person name="Ohishi K."/>
            <person name="Haga S."/>
            <person name="Ohta F."/>
            <person name="Nomoto H."/>
            <person name="Nogata K."/>
            <person name="Morishita T."/>
            <person name="Endo T."/>
            <person name="Shin-I T."/>
            <person name="Takeda H."/>
            <person name="Morishita S."/>
            <person name="Kohara Y."/>
        </authorList>
    </citation>
    <scope>NUCLEOTIDE SEQUENCE [LARGE SCALE GENOMIC DNA]</scope>
    <source>
        <strain>Hd-rR</strain>
    </source>
</reference>
<evidence type="ECO:0000259" key="2">
    <source>
        <dbReference type="PROSITE" id="PS50041"/>
    </source>
</evidence>
<dbReference type="Pfam" id="PF00059">
    <property type="entry name" value="Lectin_C"/>
    <property type="match status" value="1"/>
</dbReference>
<keyword evidence="1" id="KW-1015">Disulfide bond</keyword>
<dbReference type="SUPFAM" id="SSF55797">
    <property type="entry name" value="PR-1-like"/>
    <property type="match status" value="1"/>
</dbReference>
<name>A0A3P9LW06_ORYLA</name>
<dbReference type="PROSITE" id="PS50041">
    <property type="entry name" value="C_TYPE_LECTIN_2"/>
    <property type="match status" value="1"/>
</dbReference>
<dbReference type="SUPFAM" id="SSF56436">
    <property type="entry name" value="C-type lectin-like"/>
    <property type="match status" value="1"/>
</dbReference>
<reference evidence="3" key="4">
    <citation type="submission" date="2025-09" db="UniProtKB">
        <authorList>
            <consortium name="Ensembl"/>
        </authorList>
    </citation>
    <scope>IDENTIFICATION</scope>
    <source>
        <strain evidence="3">HNI</strain>
    </source>
</reference>
<dbReference type="Gene3D" id="3.10.100.10">
    <property type="entry name" value="Mannose-Binding Protein A, subunit A"/>
    <property type="match status" value="1"/>
</dbReference>
<evidence type="ECO:0000313" key="4">
    <source>
        <dbReference type="Proteomes" id="UP000265180"/>
    </source>
</evidence>
<dbReference type="Ensembl" id="ENSORLT00020005636.1">
    <property type="protein sequence ID" value="ENSORLP00020024961.1"/>
    <property type="gene ID" value="ENSORLG00020006654.1"/>
</dbReference>
<dbReference type="AlphaFoldDB" id="A0A3P9LW06"/>
<dbReference type="Gene3D" id="3.40.33.10">
    <property type="entry name" value="CAP"/>
    <property type="match status" value="1"/>
</dbReference>
<dbReference type="InterPro" id="IPR018378">
    <property type="entry name" value="C-type_lectin_CS"/>
</dbReference>
<dbReference type="Proteomes" id="UP000265180">
    <property type="component" value="Chromosome 3"/>
</dbReference>
<dbReference type="InterPro" id="IPR001283">
    <property type="entry name" value="CRISP-related"/>
</dbReference>
<sequence>KERSVIVALHNRLRSRVRPMAANMQKMEWDGRMAILAEKQAMRRGAEPSPQNGPFSRHIGWNTHLSTHRIASFSDIIHAWFEEGNNFLFLSGKCRENATCQHYTQLVWGTSSHVGCASQLCLRDGGIWEIFACAYYPGGNWEVNGKLVRPYKLSLSSSLCTSSMSGCFRLWDHVGGLCEIPKKPCRMSGGQHGHLNVSFCKCKCDPGFTGRFCQVRCSVQCVHGRFKEEQCSCLCHVGFGGAECAGGGNFTFIYNLQLFDFEWEVPDSCLLQLCAEQSLGGILAEIHSQKVQDILAFYLSELEKSNEVTHTDSETGNFWIGRTFFLDSFRWDSGKMLQFSSFAFGQPDSQGFGNCAELQAVSAFNWNDQCCKTQNRYICQHAAEHINLWGNV</sequence>
<dbReference type="InterPro" id="IPR000742">
    <property type="entry name" value="EGF"/>
</dbReference>
<organism evidence="3 4">
    <name type="scientific">Oryzias latipes</name>
    <name type="common">Japanese rice fish</name>
    <name type="synonym">Japanese killifish</name>
    <dbReference type="NCBI Taxonomy" id="8090"/>
    <lineage>
        <taxon>Eukaryota</taxon>
        <taxon>Metazoa</taxon>
        <taxon>Chordata</taxon>
        <taxon>Craniata</taxon>
        <taxon>Vertebrata</taxon>
        <taxon>Euteleostomi</taxon>
        <taxon>Actinopterygii</taxon>
        <taxon>Neopterygii</taxon>
        <taxon>Teleostei</taxon>
        <taxon>Neoteleostei</taxon>
        <taxon>Acanthomorphata</taxon>
        <taxon>Ovalentaria</taxon>
        <taxon>Atherinomorphae</taxon>
        <taxon>Beloniformes</taxon>
        <taxon>Adrianichthyidae</taxon>
        <taxon>Oryziinae</taxon>
        <taxon>Oryzias</taxon>
    </lineage>
</organism>
<dbReference type="Pfam" id="PF00188">
    <property type="entry name" value="CAP"/>
    <property type="match status" value="1"/>
</dbReference>
<dbReference type="PROSITE" id="PS00615">
    <property type="entry name" value="C_TYPE_LECTIN_1"/>
    <property type="match status" value="1"/>
</dbReference>
<dbReference type="CDD" id="cd00037">
    <property type="entry name" value="CLECT"/>
    <property type="match status" value="1"/>
</dbReference>
<dbReference type="InterPro" id="IPR016186">
    <property type="entry name" value="C-type_lectin-like/link_sf"/>
</dbReference>
<dbReference type="PRINTS" id="PR00837">
    <property type="entry name" value="V5TPXLIKE"/>
</dbReference>
<protein>
    <submittedName>
        <fullName evidence="3">C-type lectin domain family 18 member A</fullName>
    </submittedName>
</protein>
<dbReference type="InterPro" id="IPR016187">
    <property type="entry name" value="CTDL_fold"/>
</dbReference>
<dbReference type="InterPro" id="IPR035940">
    <property type="entry name" value="CAP_sf"/>
</dbReference>